<evidence type="ECO:0000313" key="1">
    <source>
        <dbReference type="EMBL" id="KGJ88273.1"/>
    </source>
</evidence>
<protein>
    <submittedName>
        <fullName evidence="1">Uncharacterized protein</fullName>
    </submittedName>
</protein>
<name>A0A099KF76_COLPS</name>
<accession>A0A099KF76</accession>
<proteinExistence type="predicted"/>
<dbReference type="AlphaFoldDB" id="A0A099KF76"/>
<dbReference type="EMBL" id="JQED01000047">
    <property type="protein sequence ID" value="KGJ88273.1"/>
    <property type="molecule type" value="Genomic_DNA"/>
</dbReference>
<organism evidence="1 2">
    <name type="scientific">Colwellia psychrerythraea</name>
    <name type="common">Vibrio psychroerythus</name>
    <dbReference type="NCBI Taxonomy" id="28229"/>
    <lineage>
        <taxon>Bacteria</taxon>
        <taxon>Pseudomonadati</taxon>
        <taxon>Pseudomonadota</taxon>
        <taxon>Gammaproteobacteria</taxon>
        <taxon>Alteromonadales</taxon>
        <taxon>Colwelliaceae</taxon>
        <taxon>Colwellia</taxon>
    </lineage>
</organism>
<gene>
    <name evidence="1" type="ORF">ND2E_4109</name>
</gene>
<reference evidence="1 2" key="1">
    <citation type="submission" date="2014-08" db="EMBL/GenBank/DDBJ databases">
        <title>Genomic and Phenotypic Diversity of Colwellia psychrerythraea strains from Disparate Marine Basins.</title>
        <authorList>
            <person name="Techtmann S.M."/>
            <person name="Stelling S.C."/>
            <person name="Utturkar S.M."/>
            <person name="Alshibli N."/>
            <person name="Harris A."/>
            <person name="Brown S.D."/>
            <person name="Hazen T.C."/>
        </authorList>
    </citation>
    <scope>NUCLEOTIDE SEQUENCE [LARGE SCALE GENOMIC DNA]</scope>
    <source>
        <strain evidence="1 2">ND2E</strain>
    </source>
</reference>
<comment type="caution">
    <text evidence="1">The sequence shown here is derived from an EMBL/GenBank/DDBJ whole genome shotgun (WGS) entry which is preliminary data.</text>
</comment>
<sequence>MVYPKIKSIKHLLNVCCGRYEDFQFSNTYTRPLKCKRILIISDISNTPLLVKNVANLRNYFQELRNSIDYQIEVKVYWSSVTDLHDLNGTEERHKIVSGLTDHPVLIG</sequence>
<dbReference type="Proteomes" id="UP000029843">
    <property type="component" value="Unassembled WGS sequence"/>
</dbReference>
<evidence type="ECO:0000313" key="2">
    <source>
        <dbReference type="Proteomes" id="UP000029843"/>
    </source>
</evidence>